<keyword evidence="2" id="KW-1185">Reference proteome</keyword>
<accession>A0A517XWI5</accession>
<dbReference type="EMBL" id="CP036273">
    <property type="protein sequence ID" value="QDU21876.1"/>
    <property type="molecule type" value="Genomic_DNA"/>
</dbReference>
<gene>
    <name evidence="1" type="ORF">ETAA1_38490</name>
</gene>
<dbReference type="RefSeq" id="WP_145241159.1">
    <property type="nucleotide sequence ID" value="NZ_CP036273.1"/>
</dbReference>
<dbReference type="KEGG" id="uli:ETAA1_38490"/>
<evidence type="ECO:0000313" key="2">
    <source>
        <dbReference type="Proteomes" id="UP000319576"/>
    </source>
</evidence>
<reference evidence="1 2" key="1">
    <citation type="submission" date="2019-02" db="EMBL/GenBank/DDBJ databases">
        <title>Deep-cultivation of Planctomycetes and their phenomic and genomic characterization uncovers novel biology.</title>
        <authorList>
            <person name="Wiegand S."/>
            <person name="Jogler M."/>
            <person name="Boedeker C."/>
            <person name="Pinto D."/>
            <person name="Vollmers J."/>
            <person name="Rivas-Marin E."/>
            <person name="Kohn T."/>
            <person name="Peeters S.H."/>
            <person name="Heuer A."/>
            <person name="Rast P."/>
            <person name="Oberbeckmann S."/>
            <person name="Bunk B."/>
            <person name="Jeske O."/>
            <person name="Meyerdierks A."/>
            <person name="Storesund J.E."/>
            <person name="Kallscheuer N."/>
            <person name="Luecker S."/>
            <person name="Lage O.M."/>
            <person name="Pohl T."/>
            <person name="Merkel B.J."/>
            <person name="Hornburger P."/>
            <person name="Mueller R.-W."/>
            <person name="Bruemmer F."/>
            <person name="Labrenz M."/>
            <person name="Spormann A.M."/>
            <person name="Op den Camp H."/>
            <person name="Overmann J."/>
            <person name="Amann R."/>
            <person name="Jetten M.S.M."/>
            <person name="Mascher T."/>
            <person name="Medema M.H."/>
            <person name="Devos D.P."/>
            <person name="Kaster A.-K."/>
            <person name="Ovreas L."/>
            <person name="Rohde M."/>
            <person name="Galperin M.Y."/>
            <person name="Jogler C."/>
        </authorList>
    </citation>
    <scope>NUCLEOTIDE SEQUENCE [LARGE SCALE GENOMIC DNA]</scope>
    <source>
        <strain evidence="1 2">ETA_A1</strain>
    </source>
</reference>
<dbReference type="Proteomes" id="UP000319576">
    <property type="component" value="Chromosome"/>
</dbReference>
<organism evidence="1 2">
    <name type="scientific">Urbifossiella limnaea</name>
    <dbReference type="NCBI Taxonomy" id="2528023"/>
    <lineage>
        <taxon>Bacteria</taxon>
        <taxon>Pseudomonadati</taxon>
        <taxon>Planctomycetota</taxon>
        <taxon>Planctomycetia</taxon>
        <taxon>Gemmatales</taxon>
        <taxon>Gemmataceae</taxon>
        <taxon>Urbifossiella</taxon>
    </lineage>
</organism>
<name>A0A517XWI5_9BACT</name>
<sequence>MGPTPGDSETAKLRELWDRVVRLVWADELVELGRVCHASALTEDLFDSVLAEILPGREHNDALYLVASRLMEAHSPLAGQRVRLELRSLYVGDCAAHRSVLTPLTRGEVSRDEFAERVELVAGAMRFLGLSDLVRDHPVNTWLYVRGAVMQLGEELVPGSKLAYLLSELAVAYQNLHGKRDLVRVAEAALGRLYLLTDLRDGGWIVGGGDAPASELLLENKAFRARRLVAEGDLDAALAAYVAILRDLRLLFGRMRSNGEYPVALLLTGVLCSLAGDYTSAKAVFDWSADSTIKPAVGHGALFVIKPSALATRADAVRAALVQAAGAEDRYRVALHFLELATGHDYDLELDLLADLRKAAGSRDWEAGFDASSTILTGLASKRHPVVPFTACEFESRLFRACYHARNDDLAAARAELEAGGSVLGRRAPDLLRVLGEDPERLLAATFDCKTPGGWPEPDDSELFDLLHDLVGNTV</sequence>
<protein>
    <submittedName>
        <fullName evidence="1">Uncharacterized protein</fullName>
    </submittedName>
</protein>
<proteinExistence type="predicted"/>
<dbReference type="AlphaFoldDB" id="A0A517XWI5"/>
<evidence type="ECO:0000313" key="1">
    <source>
        <dbReference type="EMBL" id="QDU21876.1"/>
    </source>
</evidence>